<accession>A0ABP7KH01</accession>
<comment type="caution">
    <text evidence="5">The sequence shown here is derived from an EMBL/GenBank/DDBJ whole genome shotgun (WGS) entry which is preliminary data.</text>
</comment>
<dbReference type="Pfam" id="PF00106">
    <property type="entry name" value="adh_short"/>
    <property type="match status" value="1"/>
</dbReference>
<dbReference type="InterPro" id="IPR002347">
    <property type="entry name" value="SDR_fam"/>
</dbReference>
<evidence type="ECO:0000256" key="3">
    <source>
        <dbReference type="RuleBase" id="RU000363"/>
    </source>
</evidence>
<evidence type="ECO:0000313" key="6">
    <source>
        <dbReference type="Proteomes" id="UP001501563"/>
    </source>
</evidence>
<gene>
    <name evidence="5" type="ORF">GCM10022207_46950</name>
</gene>
<evidence type="ECO:0000259" key="4">
    <source>
        <dbReference type="SMART" id="SM00822"/>
    </source>
</evidence>
<dbReference type="Proteomes" id="UP001501563">
    <property type="component" value="Unassembled WGS sequence"/>
</dbReference>
<dbReference type="SUPFAM" id="SSF51735">
    <property type="entry name" value="NAD(P)-binding Rossmann-fold domains"/>
    <property type="match status" value="1"/>
</dbReference>
<dbReference type="PANTHER" id="PTHR44169">
    <property type="entry name" value="NADPH-DEPENDENT 1-ACYLDIHYDROXYACETONE PHOSPHATE REDUCTASE"/>
    <property type="match status" value="1"/>
</dbReference>
<name>A0ABP7KH01_9ACTN</name>
<comment type="similarity">
    <text evidence="1 3">Belongs to the short-chain dehydrogenases/reductases (SDR) family.</text>
</comment>
<dbReference type="RefSeq" id="WP_331268747.1">
    <property type="nucleotide sequence ID" value="NZ_BAAAZA010000013.1"/>
</dbReference>
<dbReference type="NCBIfam" id="NF006119">
    <property type="entry name" value="PRK08264.1-5"/>
    <property type="match status" value="1"/>
</dbReference>
<evidence type="ECO:0000256" key="1">
    <source>
        <dbReference type="ARBA" id="ARBA00006484"/>
    </source>
</evidence>
<dbReference type="InterPro" id="IPR036291">
    <property type="entry name" value="NAD(P)-bd_dom_sf"/>
</dbReference>
<dbReference type="Gene3D" id="3.40.50.720">
    <property type="entry name" value="NAD(P)-binding Rossmann-like Domain"/>
    <property type="match status" value="1"/>
</dbReference>
<sequence length="231" mass="24284">MDIKGSVALVTGANRGIGRAFTRALLDHGAAKVYAAVRDPDSVTDTDVTPLRLDVTDHEQVAAAAEAAGDVTIVINNAGVGGWETKLLEGSFDGAHEAMEVNLFGTWAVARAFAPVLARNGGGALVNMLSVASWVGRPGWPGYAASKAAQWSLTSALREALRDQGTQVVGVHAGFVETDLASWVDAPKITPEDVAEQTVRALIEDRVEVLTDEGTREVKANLCRPLDAEAL</sequence>
<dbReference type="InterPro" id="IPR057326">
    <property type="entry name" value="KR_dom"/>
</dbReference>
<reference evidence="6" key="1">
    <citation type="journal article" date="2019" name="Int. J. Syst. Evol. Microbiol.">
        <title>The Global Catalogue of Microorganisms (GCM) 10K type strain sequencing project: providing services to taxonomists for standard genome sequencing and annotation.</title>
        <authorList>
            <consortium name="The Broad Institute Genomics Platform"/>
            <consortium name="The Broad Institute Genome Sequencing Center for Infectious Disease"/>
            <person name="Wu L."/>
            <person name="Ma J."/>
        </authorList>
    </citation>
    <scope>NUCLEOTIDE SEQUENCE [LARGE SCALE GENOMIC DNA]</scope>
    <source>
        <strain evidence="6">JCM 16578</strain>
    </source>
</reference>
<protein>
    <submittedName>
        <fullName evidence="5">SDR family oxidoreductase</fullName>
    </submittedName>
</protein>
<organism evidence="5 6">
    <name type="scientific">Streptomyces lannensis</name>
    <dbReference type="NCBI Taxonomy" id="766498"/>
    <lineage>
        <taxon>Bacteria</taxon>
        <taxon>Bacillati</taxon>
        <taxon>Actinomycetota</taxon>
        <taxon>Actinomycetes</taxon>
        <taxon>Kitasatosporales</taxon>
        <taxon>Streptomycetaceae</taxon>
        <taxon>Streptomyces</taxon>
    </lineage>
</organism>
<proteinExistence type="inferred from homology"/>
<dbReference type="EMBL" id="BAAAZA010000013">
    <property type="protein sequence ID" value="GAA3875673.1"/>
    <property type="molecule type" value="Genomic_DNA"/>
</dbReference>
<dbReference type="PRINTS" id="PR00081">
    <property type="entry name" value="GDHRDH"/>
</dbReference>
<feature type="domain" description="Ketoreductase" evidence="4">
    <location>
        <begin position="6"/>
        <end position="186"/>
    </location>
</feature>
<evidence type="ECO:0000313" key="5">
    <source>
        <dbReference type="EMBL" id="GAA3875673.1"/>
    </source>
</evidence>
<dbReference type="SMART" id="SM00822">
    <property type="entry name" value="PKS_KR"/>
    <property type="match status" value="1"/>
</dbReference>
<evidence type="ECO:0000256" key="2">
    <source>
        <dbReference type="ARBA" id="ARBA00023002"/>
    </source>
</evidence>
<dbReference type="PANTHER" id="PTHR44169:SF6">
    <property type="entry name" value="NADPH-DEPENDENT 1-ACYLDIHYDROXYACETONE PHOSPHATE REDUCTASE"/>
    <property type="match status" value="1"/>
</dbReference>
<keyword evidence="2" id="KW-0560">Oxidoreductase</keyword>
<dbReference type="PRINTS" id="PR00080">
    <property type="entry name" value="SDRFAMILY"/>
</dbReference>
<keyword evidence="6" id="KW-1185">Reference proteome</keyword>